<accession>A0A450W2V7</accession>
<sequence>MAKKFGFGYVSKYSCGLVDESFGPAFALRDVWTARADNIALLPTAHTLWPLAHRVHRRYNNQ</sequence>
<name>A0A450W2V7_9GAMM</name>
<organism evidence="1">
    <name type="scientific">Candidatus Kentrum sp. LPFa</name>
    <dbReference type="NCBI Taxonomy" id="2126335"/>
    <lineage>
        <taxon>Bacteria</taxon>
        <taxon>Pseudomonadati</taxon>
        <taxon>Pseudomonadota</taxon>
        <taxon>Gammaproteobacteria</taxon>
        <taxon>Candidatus Kentrum</taxon>
    </lineage>
</organism>
<protein>
    <submittedName>
        <fullName evidence="1">Uncharacterized protein</fullName>
    </submittedName>
</protein>
<evidence type="ECO:0000313" key="1">
    <source>
        <dbReference type="EMBL" id="VFK11236.1"/>
    </source>
</evidence>
<dbReference type="EMBL" id="CAADFK010000021">
    <property type="protein sequence ID" value="VFK11236.1"/>
    <property type="molecule type" value="Genomic_DNA"/>
</dbReference>
<proteinExistence type="predicted"/>
<gene>
    <name evidence="1" type="ORF">BECKLPF1236B_GA0070989_102117</name>
</gene>
<dbReference type="AlphaFoldDB" id="A0A450W2V7"/>
<reference evidence="1" key="1">
    <citation type="submission" date="2019-02" db="EMBL/GenBank/DDBJ databases">
        <authorList>
            <person name="Gruber-Vodicka R. H."/>
            <person name="Seah K. B. B."/>
        </authorList>
    </citation>
    <scope>NUCLEOTIDE SEQUENCE</scope>
    <source>
        <strain evidence="1">BECK_S313</strain>
    </source>
</reference>